<feature type="domain" description="TLDc" evidence="6">
    <location>
        <begin position="215"/>
        <end position="417"/>
    </location>
</feature>
<evidence type="ECO:0000313" key="7">
    <source>
        <dbReference type="EMBL" id="CAD8115271.1"/>
    </source>
</evidence>
<keyword evidence="8" id="KW-1185">Reference proteome</keyword>
<sequence>MGCNESRKENKISLNEVVLDKLHRLFDRLRSRYRETATTDYICQESLEYLCDGNPCFGGKLYQFMLKHSTNKKVDFENFITIVEILIEEPSSYHLQGYRSLDKMEIFFLISLQRLSIDDAEFKDSNVSYLEALQFLQDVEYISLRSGLALSQKLSADESVARSILSAVYPNSSGAVKWWSLVLFFKQLFPHLTEQVKQYFTMLFLSVQQQKLQARFTKPSYLLNGPQYIYLALGNAYIKSSSQVNLLWSNAISGWNFESLYRALLQFDGPTVFLFKFSNDSDESIVGAFNKKKWIDSGLYQGNEESYLFQLIPKFKVFAASRFKRTFPNESDQNTQNYSYLHYFGEGIGDYKGLNEIAPSGVGFGGANNKFRLWIDAQDMQTKSYVTPEDETYKKGSLINPVLKEYKLTYAEVWSVGKEVDILSTQLLIEKANYLESHYLRSSMRVQKEMIGLMKAPLNMDEDQQQPRLSGVSKSQIRSSSAIQQSRKAQILDMVDPYTVQPNYQSNQRNTQTSLARTKTSKSYIQQQQPPQFQENGQEETGFGATTLFRGSAPPEQPQQPDVGYGATQLIRTSYQKE</sequence>
<accession>A0A8S1QJS0</accession>
<evidence type="ECO:0000256" key="4">
    <source>
        <dbReference type="ARBA" id="ARBA00040604"/>
    </source>
</evidence>
<dbReference type="AlphaFoldDB" id="A0A8S1QJS0"/>
<dbReference type="SMART" id="SM00584">
    <property type="entry name" value="TLDc"/>
    <property type="match status" value="1"/>
</dbReference>
<feature type="region of interest" description="Disordered" evidence="5">
    <location>
        <begin position="501"/>
        <end position="578"/>
    </location>
</feature>
<protein>
    <recommendedName>
        <fullName evidence="4">Oxidation resistance protein 1</fullName>
    </recommendedName>
</protein>
<dbReference type="EMBL" id="CAJJDN010000108">
    <property type="protein sequence ID" value="CAD8115271.1"/>
    <property type="molecule type" value="Genomic_DNA"/>
</dbReference>
<feature type="compositionally biased region" description="Low complexity" evidence="5">
    <location>
        <begin position="526"/>
        <end position="540"/>
    </location>
</feature>
<feature type="region of interest" description="Disordered" evidence="5">
    <location>
        <begin position="461"/>
        <end position="483"/>
    </location>
</feature>
<evidence type="ECO:0000256" key="2">
    <source>
        <dbReference type="ARBA" id="ARBA00009540"/>
    </source>
</evidence>
<feature type="compositionally biased region" description="Low complexity" evidence="5">
    <location>
        <begin position="473"/>
        <end position="483"/>
    </location>
</feature>
<evidence type="ECO:0000256" key="1">
    <source>
        <dbReference type="ARBA" id="ARBA00004173"/>
    </source>
</evidence>
<proteinExistence type="inferred from homology"/>
<dbReference type="Pfam" id="PF07534">
    <property type="entry name" value="TLD"/>
    <property type="match status" value="1"/>
</dbReference>
<dbReference type="PROSITE" id="PS51886">
    <property type="entry name" value="TLDC"/>
    <property type="match status" value="1"/>
</dbReference>
<reference evidence="7" key="1">
    <citation type="submission" date="2021-01" db="EMBL/GenBank/DDBJ databases">
        <authorList>
            <consortium name="Genoscope - CEA"/>
            <person name="William W."/>
        </authorList>
    </citation>
    <scope>NUCLEOTIDE SEQUENCE</scope>
</reference>
<dbReference type="InterPro" id="IPR006571">
    <property type="entry name" value="TLDc_dom"/>
</dbReference>
<dbReference type="Proteomes" id="UP000692954">
    <property type="component" value="Unassembled WGS sequence"/>
</dbReference>
<dbReference type="GO" id="GO:0005739">
    <property type="term" value="C:mitochondrion"/>
    <property type="evidence" value="ECO:0007669"/>
    <property type="project" value="UniProtKB-SubCell"/>
</dbReference>
<feature type="compositionally biased region" description="Polar residues" evidence="5">
    <location>
        <begin position="501"/>
        <end position="525"/>
    </location>
</feature>
<gene>
    <name evidence="7" type="ORF">PSON_ATCC_30995.1.T1080022</name>
</gene>
<evidence type="ECO:0000256" key="5">
    <source>
        <dbReference type="SAM" id="MobiDB-lite"/>
    </source>
</evidence>
<name>A0A8S1QJS0_9CILI</name>
<evidence type="ECO:0000313" key="8">
    <source>
        <dbReference type="Proteomes" id="UP000692954"/>
    </source>
</evidence>
<comment type="caution">
    <text evidence="7">The sequence shown here is derived from an EMBL/GenBank/DDBJ whole genome shotgun (WGS) entry which is preliminary data.</text>
</comment>
<evidence type="ECO:0000256" key="3">
    <source>
        <dbReference type="ARBA" id="ARBA00023128"/>
    </source>
</evidence>
<evidence type="ECO:0000259" key="6">
    <source>
        <dbReference type="PROSITE" id="PS51886"/>
    </source>
</evidence>
<comment type="subcellular location">
    <subcellularLocation>
        <location evidence="1">Mitochondrion</location>
    </subcellularLocation>
</comment>
<dbReference type="OrthoDB" id="26679at2759"/>
<dbReference type="PANTHER" id="PTHR23354">
    <property type="entry name" value="NUCLEOLAR PROTEIN 7/ESTROGEN RECEPTOR COACTIVATOR-RELATED"/>
    <property type="match status" value="1"/>
</dbReference>
<dbReference type="PANTHER" id="PTHR23354:SF62">
    <property type="entry name" value="MUSTARD, ISOFORM V"/>
    <property type="match status" value="1"/>
</dbReference>
<comment type="similarity">
    <text evidence="2">Belongs to the OXR1 family.</text>
</comment>
<keyword evidence="3" id="KW-0496">Mitochondrion</keyword>
<organism evidence="7 8">
    <name type="scientific">Paramecium sonneborni</name>
    <dbReference type="NCBI Taxonomy" id="65129"/>
    <lineage>
        <taxon>Eukaryota</taxon>
        <taxon>Sar</taxon>
        <taxon>Alveolata</taxon>
        <taxon>Ciliophora</taxon>
        <taxon>Intramacronucleata</taxon>
        <taxon>Oligohymenophorea</taxon>
        <taxon>Peniculida</taxon>
        <taxon>Parameciidae</taxon>
        <taxon>Paramecium</taxon>
    </lineage>
</organism>